<organism evidence="2 3">
    <name type="scientific">Halovulum dunhuangense</name>
    <dbReference type="NCBI Taxonomy" id="1505036"/>
    <lineage>
        <taxon>Bacteria</taxon>
        <taxon>Pseudomonadati</taxon>
        <taxon>Pseudomonadota</taxon>
        <taxon>Alphaproteobacteria</taxon>
        <taxon>Rhodobacterales</taxon>
        <taxon>Paracoccaceae</taxon>
        <taxon>Halovulum</taxon>
    </lineage>
</organism>
<dbReference type="EMBL" id="JABFBC010000001">
    <property type="protein sequence ID" value="NNU80678.1"/>
    <property type="molecule type" value="Genomic_DNA"/>
</dbReference>
<feature type="region of interest" description="Disordered" evidence="1">
    <location>
        <begin position="60"/>
        <end position="82"/>
    </location>
</feature>
<name>A0A849L2T9_9RHOB</name>
<protein>
    <submittedName>
        <fullName evidence="2">Uncharacterized protein</fullName>
    </submittedName>
</protein>
<dbReference type="RefSeq" id="WP_216366779.1">
    <property type="nucleotide sequence ID" value="NZ_JABFBC010000001.1"/>
</dbReference>
<reference evidence="2 3" key="1">
    <citation type="submission" date="2020-05" db="EMBL/GenBank/DDBJ databases">
        <title>Gimesia benthica sp. nov., a novel planctomycete isolated from a deep-sea water sample of the Northwest Indian Ocean.</title>
        <authorList>
            <person name="Wang J."/>
            <person name="Ruan C."/>
            <person name="Song L."/>
            <person name="Zhu Y."/>
            <person name="Li A."/>
            <person name="Zheng X."/>
            <person name="Wang L."/>
            <person name="Lu Z."/>
            <person name="Huang Y."/>
            <person name="Du W."/>
            <person name="Zhou Y."/>
            <person name="Huang L."/>
            <person name="Dai X."/>
        </authorList>
    </citation>
    <scope>NUCLEOTIDE SEQUENCE [LARGE SCALE GENOMIC DNA]</scope>
    <source>
        <strain evidence="2 3">YYQ-30</strain>
    </source>
</reference>
<feature type="compositionally biased region" description="Basic and acidic residues" evidence="1">
    <location>
        <begin position="60"/>
        <end position="76"/>
    </location>
</feature>
<gene>
    <name evidence="2" type="ORF">HMH01_09545</name>
</gene>
<evidence type="ECO:0000313" key="2">
    <source>
        <dbReference type="EMBL" id="NNU80678.1"/>
    </source>
</evidence>
<sequence>MAFETLKASIYALLEEIAATPKDAHVAQERLREKLSEMRALGQPLPEDLVELEDWLETRLEEGSDDHAAPLPERFRGPRPQR</sequence>
<evidence type="ECO:0000313" key="3">
    <source>
        <dbReference type="Proteomes" id="UP000572377"/>
    </source>
</evidence>
<comment type="caution">
    <text evidence="2">The sequence shown here is derived from an EMBL/GenBank/DDBJ whole genome shotgun (WGS) entry which is preliminary data.</text>
</comment>
<keyword evidence="3" id="KW-1185">Reference proteome</keyword>
<dbReference type="Proteomes" id="UP000572377">
    <property type="component" value="Unassembled WGS sequence"/>
</dbReference>
<proteinExistence type="predicted"/>
<dbReference type="AlphaFoldDB" id="A0A849L2T9"/>
<evidence type="ECO:0000256" key="1">
    <source>
        <dbReference type="SAM" id="MobiDB-lite"/>
    </source>
</evidence>
<accession>A0A849L2T9</accession>